<dbReference type="Gene3D" id="3.20.20.80">
    <property type="entry name" value="Glycosidases"/>
    <property type="match status" value="1"/>
</dbReference>
<evidence type="ECO:0000259" key="3">
    <source>
        <dbReference type="Pfam" id="PF13204"/>
    </source>
</evidence>
<dbReference type="SUPFAM" id="SSF51445">
    <property type="entry name" value="(Trans)glycosidases"/>
    <property type="match status" value="1"/>
</dbReference>
<dbReference type="PANTHER" id="PTHR37836">
    <property type="entry name" value="LMO1036 PROTEIN"/>
    <property type="match status" value="1"/>
</dbReference>
<dbReference type="InterPro" id="IPR025277">
    <property type="entry name" value="Apiosidase-like_cat_dom"/>
</dbReference>
<evidence type="ECO:0008006" key="6">
    <source>
        <dbReference type="Google" id="ProtNLM"/>
    </source>
</evidence>
<organism evidence="4 5">
    <name type="scientific">Cystobacter ferrugineus</name>
    <dbReference type="NCBI Taxonomy" id="83449"/>
    <lineage>
        <taxon>Bacteria</taxon>
        <taxon>Pseudomonadati</taxon>
        <taxon>Myxococcota</taxon>
        <taxon>Myxococcia</taxon>
        <taxon>Myxococcales</taxon>
        <taxon>Cystobacterineae</taxon>
        <taxon>Archangiaceae</taxon>
        <taxon>Cystobacter</taxon>
    </lineage>
</organism>
<dbReference type="PANTHER" id="PTHR37836:SF3">
    <property type="entry name" value="ENDOGLUCANASE"/>
    <property type="match status" value="1"/>
</dbReference>
<accession>A0A1L9AVD8</accession>
<evidence type="ECO:0000259" key="2">
    <source>
        <dbReference type="Pfam" id="PF12904"/>
    </source>
</evidence>
<dbReference type="InterPro" id="IPR017853">
    <property type="entry name" value="GH"/>
</dbReference>
<evidence type="ECO:0000256" key="1">
    <source>
        <dbReference type="SAM" id="MobiDB-lite"/>
    </source>
</evidence>
<reference evidence="4 5" key="2">
    <citation type="submission" date="2016-12" db="EMBL/GenBank/DDBJ databases">
        <title>Draft Genome Sequence of Cystobacter ferrugineus Strain Cbfe23.</title>
        <authorList>
            <person name="Akbar S."/>
            <person name="Dowd S.E."/>
            <person name="Stevens D.C."/>
        </authorList>
    </citation>
    <scope>NUCLEOTIDE SEQUENCE [LARGE SCALE GENOMIC DNA]</scope>
    <source>
        <strain evidence="4 5">Cbfe23</strain>
    </source>
</reference>
<feature type="domain" description="Putative collagen-binding" evidence="2">
    <location>
        <begin position="357"/>
        <end position="451"/>
    </location>
</feature>
<comment type="caution">
    <text evidence="4">The sequence shown here is derived from an EMBL/GenBank/DDBJ whole genome shotgun (WGS) entry which is preliminary data.</text>
</comment>
<dbReference type="STRING" id="83449.BON30_45760"/>
<proteinExistence type="predicted"/>
<keyword evidence="5" id="KW-1185">Reference proteome</keyword>
<sequence length="698" mass="75341">MPETGSAPDTMGTDTASLAALPKLRVSNNKRFLEKEDGTPFFWLGDTAWQVLPYLNRSEIQTYLNNRADNRFNVVQAVALGPETGTGANAQGDVPFLNGNYTTPATTTGNDPNNATQYDFWDHVDYFINEAEARGIYTALLPTWGGPVAEGALSASAAQSYGEFLGRRYASKPIIWVLGGDTSPVGREAVWRALAKGIAIGVSSTEDYSKVLMTFHPKGGTKSSLWFHNEPWLDFNMQQNGHSTSKTVWKDISYDYNLPSPKPTLDGEPTYEQILIDLQGPGHTNDADVRRFAYLTVFAGAFGITYGHNSVWQMYAPGRPARFSPVNYWYEGIKAPGAAQMKYLRQLMESRPVLVRIPDQGVLTTVINDANQYQRIQATRASDKSYAFVYSASGLAFTVNMDRIAGGTVRAHWYDPRTGKAQLLGTYPNTGTRQFTPPSSGLGNDWVLVLDNASLDFPAPGGSTSQPTEPPVSEGYTTAAASASPSSVAPGQTVMLSVSIRAAAAVSGRNVKLSVRNAANAVQTDLNFVSQNFAQGESKTYQFDYSVPSNLASGTYCVTSGVTDSGWATWYYWDNCATSFTVSTAPAPTVGFSLVSATVSPTTVSRGGTVRLSSTFKSNAAASGVNVKLDVRDSTGANSVNSHPIGNLSFTQGQSQTFQRDYTVPSTPGTYCLATGVADPTWATWYVWSNCAAKFTVQ</sequence>
<dbReference type="EMBL" id="MPIN01000024">
    <property type="protein sequence ID" value="OJH33968.1"/>
    <property type="molecule type" value="Genomic_DNA"/>
</dbReference>
<dbReference type="Proteomes" id="UP000182229">
    <property type="component" value="Unassembled WGS sequence"/>
</dbReference>
<feature type="region of interest" description="Disordered" evidence="1">
    <location>
        <begin position="458"/>
        <end position="486"/>
    </location>
</feature>
<dbReference type="Pfam" id="PF13204">
    <property type="entry name" value="Apiosidase"/>
    <property type="match status" value="1"/>
</dbReference>
<evidence type="ECO:0000313" key="5">
    <source>
        <dbReference type="Proteomes" id="UP000182229"/>
    </source>
</evidence>
<feature type="domain" description="Apiosidase-like catalytic" evidence="3">
    <location>
        <begin position="27"/>
        <end position="353"/>
    </location>
</feature>
<dbReference type="InterPro" id="IPR024749">
    <property type="entry name" value="Collagen-bd_put"/>
</dbReference>
<protein>
    <recommendedName>
        <fullName evidence="6">DUF4038 domain-containing protein</fullName>
    </recommendedName>
</protein>
<evidence type="ECO:0000313" key="4">
    <source>
        <dbReference type="EMBL" id="OJH33968.1"/>
    </source>
</evidence>
<reference evidence="5" key="1">
    <citation type="submission" date="2016-11" db="EMBL/GenBank/DDBJ databases">
        <authorList>
            <person name="Shukria A."/>
            <person name="Stevens D.C."/>
        </authorList>
    </citation>
    <scope>NUCLEOTIDE SEQUENCE [LARGE SCALE GENOMIC DNA]</scope>
    <source>
        <strain evidence="5">Cbfe23</strain>
    </source>
</reference>
<name>A0A1L9AVD8_9BACT</name>
<dbReference type="InterPro" id="IPR013783">
    <property type="entry name" value="Ig-like_fold"/>
</dbReference>
<dbReference type="AlphaFoldDB" id="A0A1L9AVD8"/>
<dbReference type="Pfam" id="PF12904">
    <property type="entry name" value="Collagen_bind_2"/>
    <property type="match status" value="1"/>
</dbReference>
<dbReference type="Gene3D" id="2.60.40.10">
    <property type="entry name" value="Immunoglobulins"/>
    <property type="match status" value="1"/>
</dbReference>
<gene>
    <name evidence="4" type="ORF">BON30_45760</name>
</gene>